<dbReference type="InterPro" id="IPR006675">
    <property type="entry name" value="HDIG_dom"/>
</dbReference>
<dbReference type="AlphaFoldDB" id="X0XF34"/>
<accession>X0XF34</accession>
<gene>
    <name evidence="3" type="ORF">S01H1_72449</name>
</gene>
<feature type="domain" description="HD" evidence="2">
    <location>
        <begin position="114"/>
        <end position="214"/>
    </location>
</feature>
<evidence type="ECO:0000259" key="2">
    <source>
        <dbReference type="Pfam" id="PF01966"/>
    </source>
</evidence>
<protein>
    <recommendedName>
        <fullName evidence="2">HD domain-containing protein</fullName>
    </recommendedName>
</protein>
<feature type="non-terminal residue" evidence="3">
    <location>
        <position position="243"/>
    </location>
</feature>
<feature type="transmembrane region" description="Helical" evidence="1">
    <location>
        <begin position="59"/>
        <end position="85"/>
    </location>
</feature>
<dbReference type="NCBIfam" id="TIGR00277">
    <property type="entry name" value="HDIG"/>
    <property type="match status" value="1"/>
</dbReference>
<reference evidence="3" key="1">
    <citation type="journal article" date="2014" name="Front. Microbiol.">
        <title>High frequency of phylogenetically diverse reductive dehalogenase-homologous genes in deep subseafloor sedimentary metagenomes.</title>
        <authorList>
            <person name="Kawai M."/>
            <person name="Futagami T."/>
            <person name="Toyoda A."/>
            <person name="Takaki Y."/>
            <person name="Nishi S."/>
            <person name="Hori S."/>
            <person name="Arai W."/>
            <person name="Tsubouchi T."/>
            <person name="Morono Y."/>
            <person name="Uchiyama I."/>
            <person name="Ito T."/>
            <person name="Fujiyama A."/>
            <person name="Inagaki F."/>
            <person name="Takami H."/>
        </authorList>
    </citation>
    <scope>NUCLEOTIDE SEQUENCE</scope>
    <source>
        <strain evidence="3">Expedition CK06-06</strain>
    </source>
</reference>
<dbReference type="EMBL" id="BARS01048320">
    <property type="protein sequence ID" value="GAG35268.1"/>
    <property type="molecule type" value="Genomic_DNA"/>
</dbReference>
<feature type="transmembrane region" description="Helical" evidence="1">
    <location>
        <begin position="27"/>
        <end position="47"/>
    </location>
</feature>
<dbReference type="SUPFAM" id="SSF109604">
    <property type="entry name" value="HD-domain/PDEase-like"/>
    <property type="match status" value="1"/>
</dbReference>
<keyword evidence="1" id="KW-0472">Membrane</keyword>
<keyword evidence="1" id="KW-1133">Transmembrane helix</keyword>
<dbReference type="InterPro" id="IPR006674">
    <property type="entry name" value="HD_domain"/>
</dbReference>
<dbReference type="PANTHER" id="PTHR36442:SF1">
    <property type="entry name" value="CYCLIC-DI-AMP PHOSPHODIESTERASE PGPH"/>
    <property type="match status" value="1"/>
</dbReference>
<evidence type="ECO:0000256" key="1">
    <source>
        <dbReference type="SAM" id="Phobius"/>
    </source>
</evidence>
<name>X0XF34_9ZZZZ</name>
<evidence type="ECO:0000313" key="3">
    <source>
        <dbReference type="EMBL" id="GAG35268.1"/>
    </source>
</evidence>
<dbReference type="Gene3D" id="1.10.3210.10">
    <property type="entry name" value="Hypothetical protein af1432"/>
    <property type="match status" value="1"/>
</dbReference>
<feature type="non-terminal residue" evidence="3">
    <location>
        <position position="1"/>
    </location>
</feature>
<proteinExistence type="predicted"/>
<dbReference type="Pfam" id="PF01966">
    <property type="entry name" value="HD"/>
    <property type="match status" value="1"/>
</dbReference>
<comment type="caution">
    <text evidence="3">The sequence shown here is derived from an EMBL/GenBank/DDBJ whole genome shotgun (WGS) entry which is preliminary data.</text>
</comment>
<sequence>RLILVFGFGSVAGIVVVYRAERLNRHLLAGGVLAVIAFALLLGIWLVDPERKAADLPWMTAAALINGSLSSLLALGGFLSLGLLFGITTRVQLMELAQLNQPLLRRLQDEAPGTFHHSVIVGNLAERAAQLVGADSLLVRVGCYYHDVGKLLQPAFYIENQLAGDNPHDELDSQRSAKIVQEHVKGGLELARQHGLPQRVTAFIAEHHGTRLVTYFYRQAARENPRVDATDYSYPGPRPQSRE</sequence>
<keyword evidence="1" id="KW-0812">Transmembrane</keyword>
<dbReference type="InterPro" id="IPR003607">
    <property type="entry name" value="HD/PDEase_dom"/>
</dbReference>
<dbReference type="InterPro" id="IPR052722">
    <property type="entry name" value="PgpH_phosphodiesterase"/>
</dbReference>
<dbReference type="CDD" id="cd00077">
    <property type="entry name" value="HDc"/>
    <property type="match status" value="1"/>
</dbReference>
<dbReference type="PANTHER" id="PTHR36442">
    <property type="entry name" value="CYCLIC-DI-AMP PHOSPHODIESTERASE PGPH"/>
    <property type="match status" value="1"/>
</dbReference>
<organism evidence="3">
    <name type="scientific">marine sediment metagenome</name>
    <dbReference type="NCBI Taxonomy" id="412755"/>
    <lineage>
        <taxon>unclassified sequences</taxon>
        <taxon>metagenomes</taxon>
        <taxon>ecological metagenomes</taxon>
    </lineage>
</organism>